<accession>A0ABW3CCD7</accession>
<name>A0ABW3CCD7_9ACTN</name>
<protein>
    <submittedName>
        <fullName evidence="2">DUF397 domain-containing protein</fullName>
    </submittedName>
</protein>
<organism evidence="2 3">
    <name type="scientific">Actinomadura adrarensis</name>
    <dbReference type="NCBI Taxonomy" id="1819600"/>
    <lineage>
        <taxon>Bacteria</taxon>
        <taxon>Bacillati</taxon>
        <taxon>Actinomycetota</taxon>
        <taxon>Actinomycetes</taxon>
        <taxon>Streptosporangiales</taxon>
        <taxon>Thermomonosporaceae</taxon>
        <taxon>Actinomadura</taxon>
    </lineage>
</organism>
<evidence type="ECO:0000313" key="2">
    <source>
        <dbReference type="EMBL" id="MFD0851191.1"/>
    </source>
</evidence>
<evidence type="ECO:0000313" key="3">
    <source>
        <dbReference type="Proteomes" id="UP001597083"/>
    </source>
</evidence>
<dbReference type="Pfam" id="PF04149">
    <property type="entry name" value="DUF397"/>
    <property type="match status" value="1"/>
</dbReference>
<proteinExistence type="predicted"/>
<keyword evidence="3" id="KW-1185">Reference proteome</keyword>
<dbReference type="Proteomes" id="UP001597083">
    <property type="component" value="Unassembled WGS sequence"/>
</dbReference>
<dbReference type="EMBL" id="JBHTIR010000275">
    <property type="protein sequence ID" value="MFD0851191.1"/>
    <property type="molecule type" value="Genomic_DNA"/>
</dbReference>
<sequence>MEDLKWRKSSKSSSSGGECVELANLPNAIAIRDSKDPQGPKLLVSRKALKTALAEHR</sequence>
<comment type="caution">
    <text evidence="2">The sequence shown here is derived from an EMBL/GenBank/DDBJ whole genome shotgun (WGS) entry which is preliminary data.</text>
</comment>
<reference evidence="3" key="1">
    <citation type="journal article" date="2019" name="Int. J. Syst. Evol. Microbiol.">
        <title>The Global Catalogue of Microorganisms (GCM) 10K type strain sequencing project: providing services to taxonomists for standard genome sequencing and annotation.</title>
        <authorList>
            <consortium name="The Broad Institute Genomics Platform"/>
            <consortium name="The Broad Institute Genome Sequencing Center for Infectious Disease"/>
            <person name="Wu L."/>
            <person name="Ma J."/>
        </authorList>
    </citation>
    <scope>NUCLEOTIDE SEQUENCE [LARGE SCALE GENOMIC DNA]</scope>
    <source>
        <strain evidence="3">JCM 31696</strain>
    </source>
</reference>
<dbReference type="InterPro" id="IPR007278">
    <property type="entry name" value="DUF397"/>
</dbReference>
<feature type="domain" description="DUF397" evidence="1">
    <location>
        <begin position="4"/>
        <end position="51"/>
    </location>
</feature>
<evidence type="ECO:0000259" key="1">
    <source>
        <dbReference type="Pfam" id="PF04149"/>
    </source>
</evidence>
<gene>
    <name evidence="2" type="ORF">ACFQ07_03120</name>
</gene>